<comment type="caution">
    <text evidence="1">The sequence shown here is derived from an EMBL/GenBank/DDBJ whole genome shotgun (WGS) entry which is preliminary data.</text>
</comment>
<gene>
    <name evidence="1" type="ORF">Bca52824_012073</name>
</gene>
<dbReference type="EMBL" id="JAAMPC010000003">
    <property type="protein sequence ID" value="KAG2318860.1"/>
    <property type="molecule type" value="Genomic_DNA"/>
</dbReference>
<dbReference type="Proteomes" id="UP000886595">
    <property type="component" value="Unassembled WGS sequence"/>
</dbReference>
<protein>
    <submittedName>
        <fullName evidence="1">Uncharacterized protein</fullName>
    </submittedName>
</protein>
<keyword evidence="2" id="KW-1185">Reference proteome</keyword>
<name>A0A8X7VXG6_BRACI</name>
<evidence type="ECO:0000313" key="2">
    <source>
        <dbReference type="Proteomes" id="UP000886595"/>
    </source>
</evidence>
<proteinExistence type="predicted"/>
<reference evidence="1 2" key="1">
    <citation type="submission" date="2020-02" db="EMBL/GenBank/DDBJ databases">
        <authorList>
            <person name="Ma Q."/>
            <person name="Huang Y."/>
            <person name="Song X."/>
            <person name="Pei D."/>
        </authorList>
    </citation>
    <scope>NUCLEOTIDE SEQUENCE [LARGE SCALE GENOMIC DNA]</scope>
    <source>
        <strain evidence="1">Sxm20200214</strain>
        <tissue evidence="1">Leaf</tissue>
    </source>
</reference>
<sequence length="102" mass="11687">MVSGKKKRYIQLQKMTMSWKEVDRMHIRMKCLGNKGCLILLSLGSRHGEKALHSITTPSDNLEFYYQGMDQGPPFLSVPFLREKDFGSFAEQLFTLSLQLSA</sequence>
<accession>A0A8X7VXG6</accession>
<evidence type="ECO:0000313" key="1">
    <source>
        <dbReference type="EMBL" id="KAG2318860.1"/>
    </source>
</evidence>
<dbReference type="AlphaFoldDB" id="A0A8X7VXG6"/>
<organism evidence="1 2">
    <name type="scientific">Brassica carinata</name>
    <name type="common">Ethiopian mustard</name>
    <name type="synonym">Abyssinian cabbage</name>
    <dbReference type="NCBI Taxonomy" id="52824"/>
    <lineage>
        <taxon>Eukaryota</taxon>
        <taxon>Viridiplantae</taxon>
        <taxon>Streptophyta</taxon>
        <taxon>Embryophyta</taxon>
        <taxon>Tracheophyta</taxon>
        <taxon>Spermatophyta</taxon>
        <taxon>Magnoliopsida</taxon>
        <taxon>eudicotyledons</taxon>
        <taxon>Gunneridae</taxon>
        <taxon>Pentapetalae</taxon>
        <taxon>rosids</taxon>
        <taxon>malvids</taxon>
        <taxon>Brassicales</taxon>
        <taxon>Brassicaceae</taxon>
        <taxon>Brassiceae</taxon>
        <taxon>Brassica</taxon>
    </lineage>
</organism>